<organism evidence="1 2">
    <name type="scientific">Methanocella paludicola (strain DSM 17711 / JCM 13418 / NBRC 101707 / SANAE)</name>
    <dbReference type="NCBI Taxonomy" id="304371"/>
    <lineage>
        <taxon>Archaea</taxon>
        <taxon>Methanobacteriati</taxon>
        <taxon>Methanobacteriota</taxon>
        <taxon>Stenosarchaea group</taxon>
        <taxon>Methanomicrobia</taxon>
        <taxon>Methanocellales</taxon>
        <taxon>Methanocellaceae</taxon>
        <taxon>Methanocella</taxon>
    </lineage>
</organism>
<dbReference type="STRING" id="304371.MCP_2344"/>
<evidence type="ECO:0000313" key="2">
    <source>
        <dbReference type="Proteomes" id="UP000001882"/>
    </source>
</evidence>
<reference evidence="1 2" key="1">
    <citation type="journal article" date="2007" name="Appl. Environ. Microbiol.">
        <title>Isolation of key methanogens for global methane emission from rice paddy fields: a novel isolate affiliated with the clone cluster rice cluster I.</title>
        <authorList>
            <person name="Sakai S."/>
            <person name="Imachi H."/>
            <person name="Sekiguchi Y."/>
            <person name="Ohashi A."/>
            <person name="Harada H."/>
            <person name="Kamagata Y."/>
        </authorList>
    </citation>
    <scope>NUCLEOTIDE SEQUENCE [LARGE SCALE GENOMIC DNA]</scope>
    <source>
        <strain evidence="2">DSM 17711 / JCM 13418 / NBRC 101707 / SANAE</strain>
    </source>
</reference>
<proteinExistence type="predicted"/>
<dbReference type="AlphaFoldDB" id="D1Z144"/>
<protein>
    <submittedName>
        <fullName evidence="1">Uncharacterized protein</fullName>
    </submittedName>
</protein>
<keyword evidence="2" id="KW-1185">Reference proteome</keyword>
<dbReference type="GeneID" id="8682142"/>
<gene>
    <name evidence="1" type="ordered locus">MCP_2344</name>
</gene>
<accession>D1Z144</accession>
<evidence type="ECO:0000313" key="1">
    <source>
        <dbReference type="EMBL" id="BAI62416.1"/>
    </source>
</evidence>
<reference evidence="2" key="3">
    <citation type="journal article" date="2011" name="PLoS ONE">
        <title>Genome sequence of a mesophilic hydrogenotrophic methanogen Methanocella paludicola, the first cultivated representative of the order Methanocellales.</title>
        <authorList>
            <person name="Sakai S."/>
            <person name="Takaki Y."/>
            <person name="Shimamura S."/>
            <person name="Sekine M."/>
            <person name="Tajima T."/>
            <person name="Kosugi H."/>
            <person name="Ichikawa N."/>
            <person name="Tasumi E."/>
            <person name="Hiraki A.T."/>
            <person name="Shimizu A."/>
            <person name="Kato Y."/>
            <person name="Nishiko R."/>
            <person name="Mori K."/>
            <person name="Fujita N."/>
            <person name="Imachi H."/>
            <person name="Takai K."/>
        </authorList>
    </citation>
    <scope>NUCLEOTIDE SEQUENCE [LARGE SCALE GENOMIC DNA]</scope>
    <source>
        <strain evidence="2">DSM 17711 / JCM 13418 / NBRC 101707 / SANAE</strain>
    </source>
</reference>
<dbReference type="EMBL" id="AP011532">
    <property type="protein sequence ID" value="BAI62416.1"/>
    <property type="molecule type" value="Genomic_DNA"/>
</dbReference>
<name>D1Z144_METPS</name>
<dbReference type="InParanoid" id="D1Z144"/>
<sequence length="101" mass="11403">MQKRASYILPPINGHIDSTEVTDRGVRYIGRDTVGADVSVDIYSDRMDVNVGGRAILVEGEYLKYDDAGREYVICDRRDGVFMNFKVKDDGTFIAKYGRES</sequence>
<dbReference type="RefSeq" id="WP_012901090.1">
    <property type="nucleotide sequence ID" value="NC_013665.1"/>
</dbReference>
<dbReference type="Proteomes" id="UP000001882">
    <property type="component" value="Chromosome"/>
</dbReference>
<dbReference type="KEGG" id="mpd:MCP_2344"/>
<reference evidence="1 2" key="2">
    <citation type="journal article" date="2008" name="Int. J. Syst. Evol. Microbiol.">
        <title>Methanocella paludicola gen. nov., sp. nov., a methane-producing archaeon, the first isolate of the lineage 'Rice Cluster I', and proposal of the new archaeal order Methanocellales ord. nov.</title>
        <authorList>
            <person name="Sakai S."/>
            <person name="Imachi H."/>
            <person name="Hanada S."/>
            <person name="Ohashi A."/>
            <person name="Harada H."/>
            <person name="Kamagata Y."/>
        </authorList>
    </citation>
    <scope>NUCLEOTIDE SEQUENCE [LARGE SCALE GENOMIC DNA]</scope>
    <source>
        <strain evidence="2">DSM 17711 / JCM 13418 / NBRC 101707 / SANAE</strain>
    </source>
</reference>